<feature type="region of interest" description="Disordered" evidence="1">
    <location>
        <begin position="1"/>
        <end position="21"/>
    </location>
</feature>
<sequence length="70" mass="7608">MQLKLRETCFEPTDDGTESLDRRGWQQRALGRAGGQNGSTHNLMNVSAINGSNALYQVSVIVSFSANDGH</sequence>
<dbReference type="AlphaFoldDB" id="A0A0M3J4F4"/>
<organism evidence="4">
    <name type="scientific">Anisakis simplex</name>
    <name type="common">Herring worm</name>
    <dbReference type="NCBI Taxonomy" id="6269"/>
    <lineage>
        <taxon>Eukaryota</taxon>
        <taxon>Metazoa</taxon>
        <taxon>Ecdysozoa</taxon>
        <taxon>Nematoda</taxon>
        <taxon>Chromadorea</taxon>
        <taxon>Rhabditida</taxon>
        <taxon>Spirurina</taxon>
        <taxon>Ascaridomorpha</taxon>
        <taxon>Ascaridoidea</taxon>
        <taxon>Anisakidae</taxon>
        <taxon>Anisakis</taxon>
        <taxon>Anisakis simplex complex</taxon>
    </lineage>
</organism>
<evidence type="ECO:0000313" key="4">
    <source>
        <dbReference type="WBParaSite" id="ASIM_0000242201-mRNA-1"/>
    </source>
</evidence>
<accession>A0A0M3J4F4</accession>
<evidence type="ECO:0000313" key="3">
    <source>
        <dbReference type="Proteomes" id="UP000267096"/>
    </source>
</evidence>
<keyword evidence="3" id="KW-1185">Reference proteome</keyword>
<evidence type="ECO:0000256" key="1">
    <source>
        <dbReference type="SAM" id="MobiDB-lite"/>
    </source>
</evidence>
<dbReference type="OrthoDB" id="5864853at2759"/>
<protein>
    <submittedName>
        <fullName evidence="2 4">Uncharacterized protein</fullName>
    </submittedName>
</protein>
<dbReference type="EMBL" id="UYRR01002990">
    <property type="protein sequence ID" value="VDK19815.1"/>
    <property type="molecule type" value="Genomic_DNA"/>
</dbReference>
<reference evidence="4" key="1">
    <citation type="submission" date="2017-02" db="UniProtKB">
        <authorList>
            <consortium name="WormBaseParasite"/>
        </authorList>
    </citation>
    <scope>IDENTIFICATION</scope>
</reference>
<dbReference type="WBParaSite" id="ASIM_0000242201-mRNA-1">
    <property type="protein sequence ID" value="ASIM_0000242201-mRNA-1"/>
    <property type="gene ID" value="ASIM_0000242201"/>
</dbReference>
<gene>
    <name evidence="2" type="ORF">ASIM_LOCUS2286</name>
</gene>
<reference evidence="2 3" key="2">
    <citation type="submission" date="2018-11" db="EMBL/GenBank/DDBJ databases">
        <authorList>
            <consortium name="Pathogen Informatics"/>
        </authorList>
    </citation>
    <scope>NUCLEOTIDE SEQUENCE [LARGE SCALE GENOMIC DNA]</scope>
</reference>
<dbReference type="Proteomes" id="UP000267096">
    <property type="component" value="Unassembled WGS sequence"/>
</dbReference>
<evidence type="ECO:0000313" key="2">
    <source>
        <dbReference type="EMBL" id="VDK19815.1"/>
    </source>
</evidence>
<proteinExistence type="predicted"/>
<name>A0A0M3J4F4_ANISI</name>